<proteinExistence type="predicted"/>
<keyword evidence="2" id="KW-1185">Reference proteome</keyword>
<evidence type="ECO:0000313" key="1">
    <source>
        <dbReference type="EMBL" id="QHT71015.1"/>
    </source>
</evidence>
<accession>A0A6C0GSC8</accession>
<sequence>MASFQSTHSLNEIPLNFRRTTNRSNINIYHNNNGHPRIFTESQLRLNSYGGYGETMSTIQGAVTNDEPKLSNRLIKKHYIAMKTLMIVIIILICNSIAKSQSDSVKSNYYQIDKSYIIDYSININQFIRQNRKRLFSKDEYKKLRKQEGLVFVVEIDPKIRKINKIAFDKKVSTQTTSLILSDNLIKRLEIILNENLFISNIIDINPQLSKENILIYRSIFIDLD</sequence>
<dbReference type="EMBL" id="CP048222">
    <property type="protein sequence ID" value="QHT71015.1"/>
    <property type="molecule type" value="Genomic_DNA"/>
</dbReference>
<evidence type="ECO:0000313" key="2">
    <source>
        <dbReference type="Proteomes" id="UP000480178"/>
    </source>
</evidence>
<protein>
    <submittedName>
        <fullName evidence="1">Uncharacterized protein</fullName>
    </submittedName>
</protein>
<organism evidence="1 2">
    <name type="scientific">Rhodocytophaga rosea</name>
    <dbReference type="NCBI Taxonomy" id="2704465"/>
    <lineage>
        <taxon>Bacteria</taxon>
        <taxon>Pseudomonadati</taxon>
        <taxon>Bacteroidota</taxon>
        <taxon>Cytophagia</taxon>
        <taxon>Cytophagales</taxon>
        <taxon>Rhodocytophagaceae</taxon>
        <taxon>Rhodocytophaga</taxon>
    </lineage>
</organism>
<dbReference type="RefSeq" id="WP_162446958.1">
    <property type="nucleotide sequence ID" value="NZ_CP048222.1"/>
</dbReference>
<name>A0A6C0GSC8_9BACT</name>
<dbReference type="KEGG" id="rhoz:GXP67_32380"/>
<dbReference type="Proteomes" id="UP000480178">
    <property type="component" value="Chromosome"/>
</dbReference>
<dbReference type="AlphaFoldDB" id="A0A6C0GSC8"/>
<reference evidence="1 2" key="1">
    <citation type="submission" date="2020-01" db="EMBL/GenBank/DDBJ databases">
        <authorList>
            <person name="Kim M.K."/>
        </authorList>
    </citation>
    <scope>NUCLEOTIDE SEQUENCE [LARGE SCALE GENOMIC DNA]</scope>
    <source>
        <strain evidence="1 2">172606-1</strain>
    </source>
</reference>
<gene>
    <name evidence="1" type="ORF">GXP67_32380</name>
</gene>